<keyword evidence="1" id="KW-1133">Transmembrane helix</keyword>
<feature type="transmembrane region" description="Helical" evidence="1">
    <location>
        <begin position="15"/>
        <end position="33"/>
    </location>
</feature>
<evidence type="ECO:0000313" key="2">
    <source>
        <dbReference type="EMBL" id="GGG76787.1"/>
    </source>
</evidence>
<reference evidence="2" key="1">
    <citation type="journal article" date="2014" name="Int. J. Syst. Evol. Microbiol.">
        <title>Complete genome sequence of Corynebacterium casei LMG S-19264T (=DSM 44701T), isolated from a smear-ripened cheese.</title>
        <authorList>
            <consortium name="US DOE Joint Genome Institute (JGI-PGF)"/>
            <person name="Walter F."/>
            <person name="Albersmeier A."/>
            <person name="Kalinowski J."/>
            <person name="Ruckert C."/>
        </authorList>
    </citation>
    <scope>NUCLEOTIDE SEQUENCE</scope>
    <source>
        <strain evidence="2">CGMCC 1.12997</strain>
    </source>
</reference>
<comment type="caution">
    <text evidence="2">The sequence shown here is derived from an EMBL/GenBank/DDBJ whole genome shotgun (WGS) entry which is preliminary data.</text>
</comment>
<keyword evidence="3" id="KW-1185">Reference proteome</keyword>
<dbReference type="EMBL" id="BMGT01000002">
    <property type="protein sequence ID" value="GGG76787.1"/>
    <property type="molecule type" value="Genomic_DNA"/>
</dbReference>
<feature type="transmembrane region" description="Helical" evidence="1">
    <location>
        <begin position="77"/>
        <end position="98"/>
    </location>
</feature>
<dbReference type="RefSeq" id="WP_263369115.1">
    <property type="nucleotide sequence ID" value="NZ_JAGSYJ010000002.1"/>
</dbReference>
<gene>
    <name evidence="2" type="ORF">GCM10011585_19700</name>
</gene>
<feature type="transmembrane region" description="Helical" evidence="1">
    <location>
        <begin position="232"/>
        <end position="252"/>
    </location>
</feature>
<feature type="transmembrane region" description="Helical" evidence="1">
    <location>
        <begin position="53"/>
        <end position="70"/>
    </location>
</feature>
<reference evidence="2" key="2">
    <citation type="submission" date="2020-09" db="EMBL/GenBank/DDBJ databases">
        <authorList>
            <person name="Sun Q."/>
            <person name="Zhou Y."/>
        </authorList>
    </citation>
    <scope>NUCLEOTIDE SEQUENCE</scope>
    <source>
        <strain evidence="2">CGMCC 1.12997</strain>
    </source>
</reference>
<evidence type="ECO:0008006" key="4">
    <source>
        <dbReference type="Google" id="ProtNLM"/>
    </source>
</evidence>
<evidence type="ECO:0000313" key="3">
    <source>
        <dbReference type="Proteomes" id="UP000647241"/>
    </source>
</evidence>
<feature type="transmembrane region" description="Helical" evidence="1">
    <location>
        <begin position="144"/>
        <end position="165"/>
    </location>
</feature>
<dbReference type="AlphaFoldDB" id="A0A917M5S3"/>
<feature type="transmembrane region" description="Helical" evidence="1">
    <location>
        <begin position="104"/>
        <end position="124"/>
    </location>
</feature>
<evidence type="ECO:0000256" key="1">
    <source>
        <dbReference type="SAM" id="Phobius"/>
    </source>
</evidence>
<name>A0A917M5S3_9BACT</name>
<sequence>MGCLEVFTVDGMSRFGRIVFGVAMVLFGLLYLFYSRGLMPAPGPPWTAETGVWAWLIGVGFVVAGVCIVVKRWARAATVLLASAFLLRVLFTFVPRVIEHVRDPGPWTSGAEVMALGAAALVLARELELSNSMSWESLMLAGRFLFAAALVVFGIQHFLYAKFIATLITGWIPGHLFWAYFVGVAFIAAALSLATKIQGRLAATLLGLMFLLWVIVLHIPRVVASPHNGNEWTSAMIALAMSGGSFVLAGALRHVEH</sequence>
<feature type="transmembrane region" description="Helical" evidence="1">
    <location>
        <begin position="201"/>
        <end position="220"/>
    </location>
</feature>
<keyword evidence="1" id="KW-0472">Membrane</keyword>
<dbReference type="Proteomes" id="UP000647241">
    <property type="component" value="Unassembled WGS sequence"/>
</dbReference>
<protein>
    <recommendedName>
        <fullName evidence="4">DoxX-like protein</fullName>
    </recommendedName>
</protein>
<feature type="transmembrane region" description="Helical" evidence="1">
    <location>
        <begin position="177"/>
        <end position="194"/>
    </location>
</feature>
<accession>A0A917M5S3</accession>
<keyword evidence="1" id="KW-0812">Transmembrane</keyword>
<proteinExistence type="predicted"/>
<organism evidence="2 3">
    <name type="scientific">Edaphobacter dinghuensis</name>
    <dbReference type="NCBI Taxonomy" id="1560005"/>
    <lineage>
        <taxon>Bacteria</taxon>
        <taxon>Pseudomonadati</taxon>
        <taxon>Acidobacteriota</taxon>
        <taxon>Terriglobia</taxon>
        <taxon>Terriglobales</taxon>
        <taxon>Acidobacteriaceae</taxon>
        <taxon>Edaphobacter</taxon>
    </lineage>
</organism>